<evidence type="ECO:0000259" key="1">
    <source>
        <dbReference type="Pfam" id="PF12728"/>
    </source>
</evidence>
<keyword evidence="3" id="KW-1185">Reference proteome</keyword>
<dbReference type="EMBL" id="JBHUOP010000002">
    <property type="protein sequence ID" value="MFD2840112.1"/>
    <property type="molecule type" value="Genomic_DNA"/>
</dbReference>
<evidence type="ECO:0000313" key="3">
    <source>
        <dbReference type="Proteomes" id="UP001597391"/>
    </source>
</evidence>
<dbReference type="Gene3D" id="1.10.1660.10">
    <property type="match status" value="1"/>
</dbReference>
<dbReference type="SUPFAM" id="SSF46955">
    <property type="entry name" value="Putative DNA-binding domain"/>
    <property type="match status" value="1"/>
</dbReference>
<reference evidence="3" key="1">
    <citation type="journal article" date="2019" name="Int. J. Syst. Evol. Microbiol.">
        <title>The Global Catalogue of Microorganisms (GCM) 10K type strain sequencing project: providing services to taxonomists for standard genome sequencing and annotation.</title>
        <authorList>
            <consortium name="The Broad Institute Genomics Platform"/>
            <consortium name="The Broad Institute Genome Sequencing Center for Infectious Disease"/>
            <person name="Wu L."/>
            <person name="Ma J."/>
        </authorList>
    </citation>
    <scope>NUCLEOTIDE SEQUENCE [LARGE SCALE GENOMIC DNA]</scope>
    <source>
        <strain evidence="3">KCTC 33576</strain>
    </source>
</reference>
<sequence length="71" mass="7867">MMFSCAMHKFGNLLTAREVSEVLSVDRSTILRMVKRGVIAPVTQLPGLTGSYLFDRSQIEALKDTQGANHE</sequence>
<dbReference type="InterPro" id="IPR009061">
    <property type="entry name" value="DNA-bd_dom_put_sf"/>
</dbReference>
<gene>
    <name evidence="2" type="ORF">ACFSYH_05955</name>
</gene>
<dbReference type="Proteomes" id="UP001597391">
    <property type="component" value="Unassembled WGS sequence"/>
</dbReference>
<protein>
    <submittedName>
        <fullName evidence="2">Helix-turn-helix domain-containing protein</fullName>
    </submittedName>
</protein>
<evidence type="ECO:0000313" key="2">
    <source>
        <dbReference type="EMBL" id="MFD2840112.1"/>
    </source>
</evidence>
<dbReference type="InterPro" id="IPR041657">
    <property type="entry name" value="HTH_17"/>
</dbReference>
<proteinExistence type="predicted"/>
<accession>A0ABW5XDC0</accession>
<dbReference type="Pfam" id="PF12728">
    <property type="entry name" value="HTH_17"/>
    <property type="match status" value="1"/>
</dbReference>
<comment type="caution">
    <text evidence="2">The sequence shown here is derived from an EMBL/GenBank/DDBJ whole genome shotgun (WGS) entry which is preliminary data.</text>
</comment>
<feature type="domain" description="Helix-turn-helix" evidence="1">
    <location>
        <begin position="13"/>
        <end position="65"/>
    </location>
</feature>
<organism evidence="2 3">
    <name type="scientific">Populibacterium corticicola</name>
    <dbReference type="NCBI Taxonomy" id="1812826"/>
    <lineage>
        <taxon>Bacteria</taxon>
        <taxon>Bacillati</taxon>
        <taxon>Actinomycetota</taxon>
        <taxon>Actinomycetes</taxon>
        <taxon>Micrococcales</taxon>
        <taxon>Jonesiaceae</taxon>
        <taxon>Populibacterium</taxon>
    </lineage>
</organism>
<name>A0ABW5XDC0_9MICO</name>